<dbReference type="EMBL" id="DXCX01000075">
    <property type="protein sequence ID" value="HIY73765.1"/>
    <property type="molecule type" value="Genomic_DNA"/>
</dbReference>
<dbReference type="Proteomes" id="UP000886824">
    <property type="component" value="Unassembled WGS sequence"/>
</dbReference>
<evidence type="ECO:0000313" key="5">
    <source>
        <dbReference type="EMBL" id="HIY73765.1"/>
    </source>
</evidence>
<feature type="chain" id="PRO_5039718431" evidence="3">
    <location>
        <begin position="25"/>
        <end position="572"/>
    </location>
</feature>
<feature type="domain" description="SLH" evidence="4">
    <location>
        <begin position="83"/>
        <end position="144"/>
    </location>
</feature>
<reference evidence="5" key="1">
    <citation type="journal article" date="2021" name="PeerJ">
        <title>Extensive microbial diversity within the chicken gut microbiome revealed by metagenomics and culture.</title>
        <authorList>
            <person name="Gilroy R."/>
            <person name="Ravi A."/>
            <person name="Getino M."/>
            <person name="Pursley I."/>
            <person name="Horton D.L."/>
            <person name="Alikhan N.F."/>
            <person name="Baker D."/>
            <person name="Gharbi K."/>
            <person name="Hall N."/>
            <person name="Watson M."/>
            <person name="Adriaenssens E.M."/>
            <person name="Foster-Nyarko E."/>
            <person name="Jarju S."/>
            <person name="Secka A."/>
            <person name="Antonio M."/>
            <person name="Oren A."/>
            <person name="Chaudhuri R.R."/>
            <person name="La Ragione R."/>
            <person name="Hildebrand F."/>
            <person name="Pallen M.J."/>
        </authorList>
    </citation>
    <scope>NUCLEOTIDE SEQUENCE</scope>
    <source>
        <strain evidence="5">CHK33-7979</strain>
    </source>
</reference>
<evidence type="ECO:0000256" key="3">
    <source>
        <dbReference type="SAM" id="SignalP"/>
    </source>
</evidence>
<protein>
    <submittedName>
        <fullName evidence="5">S-layer homology domain-containing protein</fullName>
    </submittedName>
</protein>
<evidence type="ECO:0000256" key="2">
    <source>
        <dbReference type="SAM" id="MobiDB-lite"/>
    </source>
</evidence>
<keyword evidence="3" id="KW-0732">Signal</keyword>
<accession>A0A9D1Z5T2</accession>
<keyword evidence="1" id="KW-0677">Repeat</keyword>
<reference evidence="5" key="2">
    <citation type="submission" date="2021-04" db="EMBL/GenBank/DDBJ databases">
        <authorList>
            <person name="Gilroy R."/>
        </authorList>
    </citation>
    <scope>NUCLEOTIDE SEQUENCE</scope>
    <source>
        <strain evidence="5">CHK33-7979</strain>
    </source>
</reference>
<comment type="caution">
    <text evidence="5">The sequence shown here is derived from an EMBL/GenBank/DDBJ whole genome shotgun (WGS) entry which is preliminary data.</text>
</comment>
<dbReference type="Pfam" id="PF00395">
    <property type="entry name" value="SLH"/>
    <property type="match status" value="2"/>
</dbReference>
<proteinExistence type="predicted"/>
<dbReference type="PROSITE" id="PS51272">
    <property type="entry name" value="SLH"/>
    <property type="match status" value="2"/>
</dbReference>
<organism evidence="5 6">
    <name type="scientific">Candidatus Intestinimonas merdavium</name>
    <dbReference type="NCBI Taxonomy" id="2838622"/>
    <lineage>
        <taxon>Bacteria</taxon>
        <taxon>Bacillati</taxon>
        <taxon>Bacillota</taxon>
        <taxon>Clostridia</taxon>
        <taxon>Eubacteriales</taxon>
        <taxon>Intestinimonas</taxon>
    </lineage>
</organism>
<sequence length="572" mass="58986">MRKIPAALLALTLTASLTAPQAGAAKADSLPELNGHWSQSAFQRWHGYGIVEGDDRGMRPDDAMMVSEFAALLSRTMGYTEQAENRYADLKGDEWYAPYILQLTAAGILEGDGVNCNATELMSRERATVLFARALGIRPSQVPDLSGFVDGDSAAAWSAGYIDAMAKAGIIQGVGNHTLALSADITRASVVTVLDNAVAEYANQKNAQVTGDVDGILLVAADGVTVEEANVTGGVLVTPKAGEATLTVTGSTLEGDLLVGTSGADLTLTGTEVRGELALAGDGNSLTLGKGAQAAQVTVDGDENTIAVGEEAAIGTLTARAAVAVDNQGAIDKAQIQAGGVVLDGAKPGAIEVAEGVDAPTDSEGNPVVDDSDQVPGGEDQTPGGEDSEDEDTDGEGMEEDAQEPVVLSGVVVSTHELPDGVTSTETGLSFDESTALVQNGGSGTLTQAQVAAMGGGGEYTVYFAVPQALTEGTLQFDKISRAINGGDPTTWSISSQTGAEEGSGWWTKSEDHYFFKCGAVFAQEADGLYQMTDGGIYDYTLSFLKSDGETDSVVATCTFRIDLSGYTISEE</sequence>
<feature type="signal peptide" evidence="3">
    <location>
        <begin position="1"/>
        <end position="24"/>
    </location>
</feature>
<evidence type="ECO:0000256" key="1">
    <source>
        <dbReference type="ARBA" id="ARBA00022737"/>
    </source>
</evidence>
<feature type="domain" description="SLH" evidence="4">
    <location>
        <begin position="145"/>
        <end position="208"/>
    </location>
</feature>
<evidence type="ECO:0000313" key="6">
    <source>
        <dbReference type="Proteomes" id="UP000886824"/>
    </source>
</evidence>
<dbReference type="InterPro" id="IPR001119">
    <property type="entry name" value="SLH_dom"/>
</dbReference>
<dbReference type="AlphaFoldDB" id="A0A9D1Z5T2"/>
<name>A0A9D1Z5T2_9FIRM</name>
<gene>
    <name evidence="5" type="ORF">H9826_07315</name>
</gene>
<feature type="region of interest" description="Disordered" evidence="2">
    <location>
        <begin position="356"/>
        <end position="404"/>
    </location>
</feature>
<feature type="compositionally biased region" description="Acidic residues" evidence="2">
    <location>
        <begin position="386"/>
        <end position="403"/>
    </location>
</feature>
<evidence type="ECO:0000259" key="4">
    <source>
        <dbReference type="PROSITE" id="PS51272"/>
    </source>
</evidence>